<dbReference type="AlphaFoldDB" id="A0A1I8GGK9"/>
<keyword evidence="6" id="KW-0915">Sodium</keyword>
<organism evidence="12 13">
    <name type="scientific">Macrostomum lignano</name>
    <dbReference type="NCBI Taxonomy" id="282301"/>
    <lineage>
        <taxon>Eukaryota</taxon>
        <taxon>Metazoa</taxon>
        <taxon>Spiralia</taxon>
        <taxon>Lophotrochozoa</taxon>
        <taxon>Platyhelminthes</taxon>
        <taxon>Rhabditophora</taxon>
        <taxon>Macrostomorpha</taxon>
        <taxon>Macrostomida</taxon>
        <taxon>Macrostomidae</taxon>
        <taxon>Macrostomum</taxon>
    </lineage>
</organism>
<dbReference type="InterPro" id="IPR001873">
    <property type="entry name" value="ENaC"/>
</dbReference>
<dbReference type="Proteomes" id="UP000095280">
    <property type="component" value="Unplaced"/>
</dbReference>
<keyword evidence="7 11" id="KW-0406">Ion transport</keyword>
<evidence type="ECO:0000256" key="5">
    <source>
        <dbReference type="ARBA" id="ARBA00022989"/>
    </source>
</evidence>
<dbReference type="WBParaSite" id="maker-uti_cns_0001957-snap-gene-0.5-mRNA-1">
    <property type="protein sequence ID" value="maker-uti_cns_0001957-snap-gene-0.5-mRNA-1"/>
    <property type="gene ID" value="maker-uti_cns_0001957-snap-gene-0.5"/>
</dbReference>
<keyword evidence="3 11" id="KW-0894">Sodium channel</keyword>
<protein>
    <submittedName>
        <fullName evidence="13">Amiloride-sensitive sodium channel</fullName>
    </submittedName>
</protein>
<name>A0A1I8GGK9_9PLAT</name>
<evidence type="ECO:0000256" key="8">
    <source>
        <dbReference type="ARBA" id="ARBA00023136"/>
    </source>
</evidence>
<dbReference type="PRINTS" id="PR01078">
    <property type="entry name" value="AMINACHANNEL"/>
</dbReference>
<dbReference type="GO" id="GO:0005886">
    <property type="term" value="C:plasma membrane"/>
    <property type="evidence" value="ECO:0007669"/>
    <property type="project" value="TreeGrafter"/>
</dbReference>
<evidence type="ECO:0000256" key="3">
    <source>
        <dbReference type="ARBA" id="ARBA00022461"/>
    </source>
</evidence>
<dbReference type="PANTHER" id="PTHR11690">
    <property type="entry name" value="AMILORIDE-SENSITIVE SODIUM CHANNEL-RELATED"/>
    <property type="match status" value="1"/>
</dbReference>
<evidence type="ECO:0000256" key="2">
    <source>
        <dbReference type="ARBA" id="ARBA00022448"/>
    </source>
</evidence>
<evidence type="ECO:0000256" key="6">
    <source>
        <dbReference type="ARBA" id="ARBA00023053"/>
    </source>
</evidence>
<proteinExistence type="inferred from homology"/>
<evidence type="ECO:0000256" key="1">
    <source>
        <dbReference type="ARBA" id="ARBA00004141"/>
    </source>
</evidence>
<comment type="similarity">
    <text evidence="11">Belongs to the amiloride-sensitive sodium channel (TC 1.A.6) family.</text>
</comment>
<evidence type="ECO:0000256" key="10">
    <source>
        <dbReference type="ARBA" id="ARBA00023303"/>
    </source>
</evidence>
<keyword evidence="12" id="KW-1185">Reference proteome</keyword>
<keyword evidence="8" id="KW-0472">Membrane</keyword>
<dbReference type="Gene3D" id="2.60.470.10">
    <property type="entry name" value="Acid-sensing ion channels like domains"/>
    <property type="match status" value="1"/>
</dbReference>
<dbReference type="GO" id="GO:0015280">
    <property type="term" value="F:ligand-gated sodium channel activity"/>
    <property type="evidence" value="ECO:0007669"/>
    <property type="project" value="TreeGrafter"/>
</dbReference>
<dbReference type="Pfam" id="PF00858">
    <property type="entry name" value="ASC"/>
    <property type="match status" value="1"/>
</dbReference>
<evidence type="ECO:0000313" key="12">
    <source>
        <dbReference type="Proteomes" id="UP000095280"/>
    </source>
</evidence>
<evidence type="ECO:0000256" key="4">
    <source>
        <dbReference type="ARBA" id="ARBA00022692"/>
    </source>
</evidence>
<evidence type="ECO:0000256" key="11">
    <source>
        <dbReference type="RuleBase" id="RU000679"/>
    </source>
</evidence>
<dbReference type="PANTHER" id="PTHR11690:SF248">
    <property type="entry name" value="PICKPOCKET 17, ISOFORM A"/>
    <property type="match status" value="1"/>
</dbReference>
<keyword evidence="10 11" id="KW-0407">Ion channel</keyword>
<keyword evidence="2 11" id="KW-0813">Transport</keyword>
<comment type="subcellular location">
    <subcellularLocation>
        <location evidence="1">Membrane</location>
        <topology evidence="1">Multi-pass membrane protein</topology>
    </subcellularLocation>
</comment>
<keyword evidence="9 11" id="KW-0739">Sodium transport</keyword>
<accession>A0A1I8GGK9</accession>
<reference evidence="13" key="1">
    <citation type="submission" date="2016-11" db="UniProtKB">
        <authorList>
            <consortium name="WormBaseParasite"/>
        </authorList>
    </citation>
    <scope>IDENTIFICATION</scope>
</reference>
<sequence>MLPEAARFFLETTSIRGVGKIVKTQNVFLSRLWALFVLASTSLLCYSVFKIIVDYLQYDVNIQTYHDIDDATPFPAVSICNNQAFSKNAYRLWADNRVRSPSEFNRQLRQKALRMLSDPEFRAAYSSANQSARQQLRESIQNRAYMSMHTSLVMDNSRTYYQNTAANDSILLGHERNESLVECVKIIISRQALGTKGCHDPMLNVTLFSDPNFFNCMTIEFNEDSWSSEGFLYDVFEQAYGLRVAIHEPRTQPKILERGIQTEPGKMNEIKYQPVRFVRENTPKKPCISPEETSHVKLRDLYNEYNYDQELCLDSKVQAMVLE</sequence>
<evidence type="ECO:0000256" key="9">
    <source>
        <dbReference type="ARBA" id="ARBA00023201"/>
    </source>
</evidence>
<keyword evidence="4 11" id="KW-0812">Transmembrane</keyword>
<keyword evidence="5" id="KW-1133">Transmembrane helix</keyword>
<evidence type="ECO:0000313" key="13">
    <source>
        <dbReference type="WBParaSite" id="maker-uti_cns_0001957-snap-gene-0.5-mRNA-1"/>
    </source>
</evidence>
<evidence type="ECO:0000256" key="7">
    <source>
        <dbReference type="ARBA" id="ARBA00023065"/>
    </source>
</evidence>